<dbReference type="EMBL" id="KV875109">
    <property type="protein sequence ID" value="OIW22914.1"/>
    <property type="molecule type" value="Genomic_DNA"/>
</dbReference>
<keyword evidence="3" id="KW-1185">Reference proteome</keyword>
<proteinExistence type="predicted"/>
<name>A0A1J7J5Z4_9PEZI</name>
<dbReference type="InParanoid" id="A0A1J7J5Z4"/>
<reference evidence="2 3" key="1">
    <citation type="submission" date="2016-10" db="EMBL/GenBank/DDBJ databases">
        <title>Draft genome sequence of Coniochaeta ligniaria NRRL30616, a lignocellulolytic fungus for bioabatement of inhibitors in plant biomass hydrolysates.</title>
        <authorList>
            <consortium name="DOE Joint Genome Institute"/>
            <person name="Jimenez D.J."/>
            <person name="Hector R.E."/>
            <person name="Riley R."/>
            <person name="Sun H."/>
            <person name="Grigoriev I.V."/>
            <person name="Van Elsas J.D."/>
            <person name="Nichols N.N."/>
        </authorList>
    </citation>
    <scope>NUCLEOTIDE SEQUENCE [LARGE SCALE GENOMIC DNA]</scope>
    <source>
        <strain evidence="2 3">NRRL 30616</strain>
    </source>
</reference>
<evidence type="ECO:0000313" key="3">
    <source>
        <dbReference type="Proteomes" id="UP000182658"/>
    </source>
</evidence>
<protein>
    <submittedName>
        <fullName evidence="2">Uncharacterized protein</fullName>
    </submittedName>
</protein>
<dbReference type="OrthoDB" id="5182708at2759"/>
<sequence length="117" mass="12447">MQLTSIFLAVTGATIATAAAIESRLPRLGAFGVSPTFGCPLASQDLFEFALGAQSDACRDFYNNTTYAAINVYYWQPQCLLTLFTTLDCSDPGIVSGLGCWSPPGGISAYKVTCPYL</sequence>
<gene>
    <name evidence="2" type="ORF">CONLIGDRAFT_719474</name>
</gene>
<evidence type="ECO:0000313" key="2">
    <source>
        <dbReference type="EMBL" id="OIW22914.1"/>
    </source>
</evidence>
<dbReference type="Proteomes" id="UP000182658">
    <property type="component" value="Unassembled WGS sequence"/>
</dbReference>
<dbReference type="AlphaFoldDB" id="A0A1J7J5Z4"/>
<keyword evidence="1" id="KW-0732">Signal</keyword>
<feature type="signal peptide" evidence="1">
    <location>
        <begin position="1"/>
        <end position="20"/>
    </location>
</feature>
<accession>A0A1J7J5Z4</accession>
<organism evidence="2 3">
    <name type="scientific">Coniochaeta ligniaria NRRL 30616</name>
    <dbReference type="NCBI Taxonomy" id="1408157"/>
    <lineage>
        <taxon>Eukaryota</taxon>
        <taxon>Fungi</taxon>
        <taxon>Dikarya</taxon>
        <taxon>Ascomycota</taxon>
        <taxon>Pezizomycotina</taxon>
        <taxon>Sordariomycetes</taxon>
        <taxon>Sordariomycetidae</taxon>
        <taxon>Coniochaetales</taxon>
        <taxon>Coniochaetaceae</taxon>
        <taxon>Coniochaeta</taxon>
    </lineage>
</organism>
<evidence type="ECO:0000256" key="1">
    <source>
        <dbReference type="SAM" id="SignalP"/>
    </source>
</evidence>
<feature type="chain" id="PRO_5012972929" evidence="1">
    <location>
        <begin position="21"/>
        <end position="117"/>
    </location>
</feature>